<dbReference type="GO" id="GO:0071555">
    <property type="term" value="P:cell wall organization"/>
    <property type="evidence" value="ECO:0007669"/>
    <property type="project" value="UniProtKB-KW"/>
</dbReference>
<comment type="catalytic activity">
    <reaction evidence="7">
        <text>a peptidoglycan chain = a peptidoglycan chain with N-acetyl-1,6-anhydromuramyl-[peptide] at the reducing end + a peptidoglycan chain with N-acetylglucosamine at the non-reducing end.</text>
        <dbReference type="EC" id="4.2.2.29"/>
    </reaction>
</comment>
<keyword evidence="1 7" id="KW-1003">Cell membrane</keyword>
<feature type="compositionally biased region" description="Low complexity" evidence="8">
    <location>
        <begin position="114"/>
        <end position="125"/>
    </location>
</feature>
<proteinExistence type="inferred from homology"/>
<dbReference type="Gene3D" id="3.30.1490.480">
    <property type="entry name" value="Endolytic murein transglycosylase"/>
    <property type="match status" value="1"/>
</dbReference>
<feature type="compositionally biased region" description="Basic and acidic residues" evidence="8">
    <location>
        <begin position="20"/>
        <end position="42"/>
    </location>
</feature>
<feature type="region of interest" description="Disordered" evidence="8">
    <location>
        <begin position="1"/>
        <end position="158"/>
    </location>
</feature>
<dbReference type="PANTHER" id="PTHR30518:SF2">
    <property type="entry name" value="ENDOLYTIC MUREIN TRANSGLYCOSYLASE"/>
    <property type="match status" value="1"/>
</dbReference>
<feature type="site" description="Important for catalytic activity" evidence="7">
    <location>
        <position position="385"/>
    </location>
</feature>
<dbReference type="GO" id="GO:0009252">
    <property type="term" value="P:peptidoglycan biosynthetic process"/>
    <property type="evidence" value="ECO:0007669"/>
    <property type="project" value="UniProtKB-UniRule"/>
</dbReference>
<comment type="subcellular location">
    <subcellularLocation>
        <location evidence="7">Cell membrane</location>
        <topology evidence="7">Single-pass membrane protein</topology>
    </subcellularLocation>
</comment>
<accession>A0A5B8U8W5</accession>
<dbReference type="HAMAP" id="MF_02065">
    <property type="entry name" value="MltG"/>
    <property type="match status" value="1"/>
</dbReference>
<reference evidence="9 10" key="1">
    <citation type="journal article" date="2018" name="J. Microbiol.">
        <title>Baekduia soli gen. nov., sp. nov., a novel bacterium isolated from the soil of Baekdu Mountain and proposal of a novel family name, Baekduiaceae fam. nov.</title>
        <authorList>
            <person name="An D.S."/>
            <person name="Siddiqi M.Z."/>
            <person name="Kim K.H."/>
            <person name="Yu H.S."/>
            <person name="Im W.T."/>
        </authorList>
    </citation>
    <scope>NUCLEOTIDE SEQUENCE [LARGE SCALE GENOMIC DNA]</scope>
    <source>
        <strain evidence="9 10">BR7-21</strain>
    </source>
</reference>
<keyword evidence="5 7" id="KW-0456">Lyase</keyword>
<organism evidence="9 10">
    <name type="scientific">Baekduia soli</name>
    <dbReference type="NCBI Taxonomy" id="496014"/>
    <lineage>
        <taxon>Bacteria</taxon>
        <taxon>Bacillati</taxon>
        <taxon>Actinomycetota</taxon>
        <taxon>Thermoleophilia</taxon>
        <taxon>Solirubrobacterales</taxon>
        <taxon>Baekduiaceae</taxon>
        <taxon>Baekduia</taxon>
    </lineage>
</organism>
<evidence type="ECO:0000313" key="9">
    <source>
        <dbReference type="EMBL" id="QEC49397.1"/>
    </source>
</evidence>
<dbReference type="AlphaFoldDB" id="A0A5B8U8W5"/>
<dbReference type="Pfam" id="PF02618">
    <property type="entry name" value="YceG"/>
    <property type="match status" value="1"/>
</dbReference>
<dbReference type="GO" id="GO:0005886">
    <property type="term" value="C:plasma membrane"/>
    <property type="evidence" value="ECO:0007669"/>
    <property type="project" value="UniProtKB-SubCell"/>
</dbReference>
<dbReference type="InterPro" id="IPR003770">
    <property type="entry name" value="MLTG-like"/>
</dbReference>
<evidence type="ECO:0000256" key="2">
    <source>
        <dbReference type="ARBA" id="ARBA00022692"/>
    </source>
</evidence>
<evidence type="ECO:0000256" key="6">
    <source>
        <dbReference type="ARBA" id="ARBA00023316"/>
    </source>
</evidence>
<evidence type="ECO:0000256" key="8">
    <source>
        <dbReference type="SAM" id="MobiDB-lite"/>
    </source>
</evidence>
<evidence type="ECO:0000256" key="1">
    <source>
        <dbReference type="ARBA" id="ARBA00022475"/>
    </source>
</evidence>
<feature type="compositionally biased region" description="Pro residues" evidence="8">
    <location>
        <begin position="59"/>
        <end position="78"/>
    </location>
</feature>
<gene>
    <name evidence="7 9" type="primary">mltG</name>
    <name evidence="9" type="ORF">FSW04_18690</name>
</gene>
<comment type="function">
    <text evidence="7">Functions as a peptidoglycan terminase that cleaves nascent peptidoglycan strands endolytically to terminate their elongation.</text>
</comment>
<keyword evidence="10" id="KW-1185">Reference proteome</keyword>
<evidence type="ECO:0000256" key="3">
    <source>
        <dbReference type="ARBA" id="ARBA00022989"/>
    </source>
</evidence>
<keyword evidence="6 7" id="KW-0961">Cell wall biogenesis/degradation</keyword>
<dbReference type="EC" id="4.2.2.29" evidence="7"/>
<dbReference type="RefSeq" id="WP_146921759.1">
    <property type="nucleotide sequence ID" value="NZ_CP042430.1"/>
</dbReference>
<dbReference type="GO" id="GO:0008932">
    <property type="term" value="F:lytic endotransglycosylase activity"/>
    <property type="evidence" value="ECO:0007669"/>
    <property type="project" value="UniProtKB-UniRule"/>
</dbReference>
<comment type="similarity">
    <text evidence="7">Belongs to the transglycosylase MltG family.</text>
</comment>
<name>A0A5B8U8W5_9ACTN</name>
<evidence type="ECO:0000256" key="4">
    <source>
        <dbReference type="ARBA" id="ARBA00023136"/>
    </source>
</evidence>
<keyword evidence="2 7" id="KW-0812">Transmembrane</keyword>
<evidence type="ECO:0000313" key="10">
    <source>
        <dbReference type="Proteomes" id="UP000321805"/>
    </source>
</evidence>
<dbReference type="OrthoDB" id="9814591at2"/>
<sequence length="513" mass="55438">MTPLFGAGRDEPAQTPGERSAAEREAARLERERRRAEREGRAADVPAPTPAEPVAPAGPVAPPEPVAPEPVAPAPAPPAWEADPAPLAFEPVARESHHEPRDPRTEVHDRVTVPPAGADGEAPAPLRRAGAPSVRDLPQVAGPRHTAPAPVPFKRRGLPNRRRTGRRFAGILVLVLLVAVGWFAYRVFQPFAGAGDAARPVRVTVPQGSTATQVADLLEQRGVIDSAFYFGLRARISGRRGDLKAGTFTLRRDMSYAAALDVLTRNPKQAPLTKLTIPEGRSIGEEAPLIRSAGLGGSYLKAATRDPRTVTGFKGYGVPKGTRTLEGFLFPATYELRRGATASDLVAQQLATFRRTFDKLDLRAARRKNLSAYDVLIIASMIEREAQVPKDRRLIAAVIYNRLKRGDPLGIDATLRYALKNWSRPLRQSELQSDSVFNTRRRTGLPPTPIGSPGLASIQAALRPASVPYLFYVVKPCGNGAHAFSSTDAQFQKDVAAYNAKRAQLGGKDPSHC</sequence>
<feature type="transmembrane region" description="Helical" evidence="7">
    <location>
        <begin position="168"/>
        <end position="185"/>
    </location>
</feature>
<keyword evidence="4 7" id="KW-0472">Membrane</keyword>
<protein>
    <recommendedName>
        <fullName evidence="7">Endolytic murein transglycosylase</fullName>
        <ecNumber evidence="7">4.2.2.29</ecNumber>
    </recommendedName>
    <alternativeName>
        <fullName evidence="7">Peptidoglycan lytic transglycosylase</fullName>
    </alternativeName>
    <alternativeName>
        <fullName evidence="7">Peptidoglycan polymerization terminase</fullName>
    </alternativeName>
</protein>
<feature type="compositionally biased region" description="Basic and acidic residues" evidence="8">
    <location>
        <begin position="92"/>
        <end position="111"/>
    </location>
</feature>
<dbReference type="KEGG" id="bsol:FSW04_18690"/>
<evidence type="ECO:0000256" key="5">
    <source>
        <dbReference type="ARBA" id="ARBA00023239"/>
    </source>
</evidence>
<dbReference type="NCBIfam" id="TIGR00247">
    <property type="entry name" value="endolytic transglycosylase MltG"/>
    <property type="match status" value="1"/>
</dbReference>
<dbReference type="CDD" id="cd08010">
    <property type="entry name" value="MltG_like"/>
    <property type="match status" value="1"/>
</dbReference>
<dbReference type="PANTHER" id="PTHR30518">
    <property type="entry name" value="ENDOLYTIC MUREIN TRANSGLYCOSYLASE"/>
    <property type="match status" value="1"/>
</dbReference>
<dbReference type="EMBL" id="CP042430">
    <property type="protein sequence ID" value="QEC49397.1"/>
    <property type="molecule type" value="Genomic_DNA"/>
</dbReference>
<evidence type="ECO:0000256" key="7">
    <source>
        <dbReference type="HAMAP-Rule" id="MF_02065"/>
    </source>
</evidence>
<dbReference type="Proteomes" id="UP000321805">
    <property type="component" value="Chromosome"/>
</dbReference>
<keyword evidence="3 7" id="KW-1133">Transmembrane helix</keyword>